<protein>
    <recommendedName>
        <fullName evidence="4">Nitrogen fixation protein FixH</fullName>
    </recommendedName>
</protein>
<sequence>MFARIPPHIFWPGMVFAILGMSVIANVVLIVNATSDGGPQIVPDYYSKAVHWDEARGEEAKVADLGWDATVRIEPSGDDNGYIHLNFEKDGAGIEGLEVGVTLRDPAKIIPVFVGPAAPAAPGRYVTKTPLSRFGVFDVEVLAIRGNERFHDVIRVEVVE</sequence>
<accession>A0A5B8XUN6</accession>
<dbReference type="OrthoDB" id="1495896at2"/>
<proteinExistence type="predicted"/>
<keyword evidence="1" id="KW-0472">Membrane</keyword>
<dbReference type="Pfam" id="PF05751">
    <property type="entry name" value="FixH"/>
    <property type="match status" value="1"/>
</dbReference>
<reference evidence="2 3" key="1">
    <citation type="submission" date="2019-08" db="EMBL/GenBank/DDBJ databases">
        <authorList>
            <person name="Liang Q."/>
        </authorList>
    </citation>
    <scope>NUCLEOTIDE SEQUENCE [LARGE SCALE GENOMIC DNA]</scope>
    <source>
        <strain evidence="2 3">V1718</strain>
    </source>
</reference>
<dbReference type="RefSeq" id="WP_146959606.1">
    <property type="nucleotide sequence ID" value="NZ_CP042467.1"/>
</dbReference>
<keyword evidence="1" id="KW-1133">Transmembrane helix</keyword>
<evidence type="ECO:0000313" key="2">
    <source>
        <dbReference type="EMBL" id="QED27773.1"/>
    </source>
</evidence>
<gene>
    <name evidence="2" type="ORF">FRD01_11115</name>
</gene>
<organism evidence="2 3">
    <name type="scientific">Microvenator marinus</name>
    <dbReference type="NCBI Taxonomy" id="2600177"/>
    <lineage>
        <taxon>Bacteria</taxon>
        <taxon>Deltaproteobacteria</taxon>
        <taxon>Bradymonadales</taxon>
        <taxon>Microvenatoraceae</taxon>
        <taxon>Microvenator</taxon>
    </lineage>
</organism>
<dbReference type="EMBL" id="CP042467">
    <property type="protein sequence ID" value="QED27773.1"/>
    <property type="molecule type" value="Genomic_DNA"/>
</dbReference>
<keyword evidence="1" id="KW-0812">Transmembrane</keyword>
<evidence type="ECO:0000313" key="3">
    <source>
        <dbReference type="Proteomes" id="UP000321595"/>
    </source>
</evidence>
<dbReference type="AlphaFoldDB" id="A0A5B8XUN6"/>
<name>A0A5B8XUN6_9DELT</name>
<dbReference type="Proteomes" id="UP000321595">
    <property type="component" value="Chromosome"/>
</dbReference>
<dbReference type="KEGG" id="bbae:FRD01_11115"/>
<evidence type="ECO:0008006" key="4">
    <source>
        <dbReference type="Google" id="ProtNLM"/>
    </source>
</evidence>
<dbReference type="InterPro" id="IPR008620">
    <property type="entry name" value="FixH"/>
</dbReference>
<feature type="transmembrane region" description="Helical" evidence="1">
    <location>
        <begin position="9"/>
        <end position="31"/>
    </location>
</feature>
<evidence type="ECO:0000256" key="1">
    <source>
        <dbReference type="SAM" id="Phobius"/>
    </source>
</evidence>
<keyword evidence="3" id="KW-1185">Reference proteome</keyword>